<name>A0AAJ0BEA6_9PEZI</name>
<evidence type="ECO:0000256" key="1">
    <source>
        <dbReference type="SAM" id="MobiDB-lite"/>
    </source>
</evidence>
<dbReference type="EMBL" id="MU839832">
    <property type="protein sequence ID" value="KAK1756407.1"/>
    <property type="molecule type" value="Genomic_DNA"/>
</dbReference>
<proteinExistence type="predicted"/>
<gene>
    <name evidence="2" type="ORF">QBC47DRAFT_185741</name>
</gene>
<comment type="caution">
    <text evidence="2">The sequence shown here is derived from an EMBL/GenBank/DDBJ whole genome shotgun (WGS) entry which is preliminary data.</text>
</comment>
<dbReference type="AlphaFoldDB" id="A0AAJ0BEA6"/>
<feature type="region of interest" description="Disordered" evidence="1">
    <location>
        <begin position="86"/>
        <end position="123"/>
    </location>
</feature>
<evidence type="ECO:0000313" key="3">
    <source>
        <dbReference type="Proteomes" id="UP001239445"/>
    </source>
</evidence>
<accession>A0AAJ0BEA6</accession>
<protein>
    <submittedName>
        <fullName evidence="2">Uncharacterized protein</fullName>
    </submittedName>
</protein>
<keyword evidence="3" id="KW-1185">Reference proteome</keyword>
<dbReference type="Proteomes" id="UP001239445">
    <property type="component" value="Unassembled WGS sequence"/>
</dbReference>
<reference evidence="2" key="1">
    <citation type="submission" date="2023-06" db="EMBL/GenBank/DDBJ databases">
        <title>Genome-scale phylogeny and comparative genomics of the fungal order Sordariales.</title>
        <authorList>
            <consortium name="Lawrence Berkeley National Laboratory"/>
            <person name="Hensen N."/>
            <person name="Bonometti L."/>
            <person name="Westerberg I."/>
            <person name="Brannstrom I.O."/>
            <person name="Guillou S."/>
            <person name="Cros-Aarteil S."/>
            <person name="Calhoun S."/>
            <person name="Haridas S."/>
            <person name="Kuo A."/>
            <person name="Mondo S."/>
            <person name="Pangilinan J."/>
            <person name="Riley R."/>
            <person name="Labutti K."/>
            <person name="Andreopoulos B."/>
            <person name="Lipzen A."/>
            <person name="Chen C."/>
            <person name="Yanf M."/>
            <person name="Daum C."/>
            <person name="Ng V."/>
            <person name="Clum A."/>
            <person name="Steindorff A."/>
            <person name="Ohm R."/>
            <person name="Martin F."/>
            <person name="Silar P."/>
            <person name="Natvig D."/>
            <person name="Lalanne C."/>
            <person name="Gautier V."/>
            <person name="Ament-Velasquez S.L."/>
            <person name="Kruys A."/>
            <person name="Hutchinson M.I."/>
            <person name="Powell A.J."/>
            <person name="Barry K."/>
            <person name="Miller A.N."/>
            <person name="Grigoriev I.V."/>
            <person name="Debuchy R."/>
            <person name="Gladieux P."/>
            <person name="Thoren M.H."/>
            <person name="Johannesson H."/>
        </authorList>
    </citation>
    <scope>NUCLEOTIDE SEQUENCE</scope>
    <source>
        <strain evidence="2">PSN4</strain>
    </source>
</reference>
<evidence type="ECO:0000313" key="2">
    <source>
        <dbReference type="EMBL" id="KAK1756407.1"/>
    </source>
</evidence>
<organism evidence="2 3">
    <name type="scientific">Echria macrotheca</name>
    <dbReference type="NCBI Taxonomy" id="438768"/>
    <lineage>
        <taxon>Eukaryota</taxon>
        <taxon>Fungi</taxon>
        <taxon>Dikarya</taxon>
        <taxon>Ascomycota</taxon>
        <taxon>Pezizomycotina</taxon>
        <taxon>Sordariomycetes</taxon>
        <taxon>Sordariomycetidae</taxon>
        <taxon>Sordariales</taxon>
        <taxon>Schizotheciaceae</taxon>
        <taxon>Echria</taxon>
    </lineage>
</organism>
<sequence length="123" mass="14355">MTLGIDVLCVLYVVFGVIGFETVDWRGPWRIKSKLVRFGRLSDRHRSRKAVYLPDPRSKRFFSASSFIKGWHEPAKAVLCEVGVRRNEEKDRARRRPWSNPKRPNMYSPPGQRSHAPPLNHSR</sequence>